<sequence>MNQGSRPAVQDPTTASHEVLRAADGADIRYRRWEPDGEARLAVQVVHGAAEHGGRYERFARALVADGCAVYASDHRGHGLSRVRSGALGDAGPDAWNRFVEDELALSEIIQRAHPKCPLVLFGHSMGSFIAQDYITRGCRLDGLILSGTAYGPPPPAELIDALDAAAAAAPLGPSQFWAERFSEFNKAFSDKPGFDWLSRDPEEVRKYEDDPLAGFSFSNELVRDFFRGMAALRDPAREACIPQSLPVLVIQGALDPVGANLAGTRALIDRYQALGLARVDYRFYEGARHELLNETNRDDVVRDILDWLRQRF</sequence>
<dbReference type="Gene3D" id="3.40.50.1820">
    <property type="entry name" value="alpha/beta hydrolase"/>
    <property type="match status" value="1"/>
</dbReference>
<dbReference type="PANTHER" id="PTHR11614">
    <property type="entry name" value="PHOSPHOLIPASE-RELATED"/>
    <property type="match status" value="1"/>
</dbReference>
<proteinExistence type="predicted"/>
<name>A0ABQ4PZ60_9BURK</name>
<gene>
    <name evidence="2" type="ORF">NCCP691_01010</name>
</gene>
<dbReference type="InterPro" id="IPR051044">
    <property type="entry name" value="MAG_DAG_Lipase"/>
</dbReference>
<keyword evidence="3" id="KW-1185">Reference proteome</keyword>
<dbReference type="InterPro" id="IPR022742">
    <property type="entry name" value="Hydrolase_4"/>
</dbReference>
<evidence type="ECO:0000313" key="2">
    <source>
        <dbReference type="EMBL" id="GIZ50087.1"/>
    </source>
</evidence>
<feature type="domain" description="Serine aminopeptidase S33" evidence="1">
    <location>
        <begin position="38"/>
        <end position="297"/>
    </location>
</feature>
<dbReference type="Pfam" id="PF12146">
    <property type="entry name" value="Hydrolase_4"/>
    <property type="match status" value="1"/>
</dbReference>
<dbReference type="Proteomes" id="UP000887222">
    <property type="component" value="Unassembled WGS sequence"/>
</dbReference>
<evidence type="ECO:0000259" key="1">
    <source>
        <dbReference type="Pfam" id="PF12146"/>
    </source>
</evidence>
<evidence type="ECO:0000313" key="3">
    <source>
        <dbReference type="Proteomes" id="UP000887222"/>
    </source>
</evidence>
<dbReference type="SUPFAM" id="SSF53474">
    <property type="entry name" value="alpha/beta-Hydrolases"/>
    <property type="match status" value="1"/>
</dbReference>
<accession>A0ABQ4PZ60</accession>
<protein>
    <recommendedName>
        <fullName evidence="1">Serine aminopeptidase S33 domain-containing protein</fullName>
    </recommendedName>
</protein>
<dbReference type="EMBL" id="BPMK01000001">
    <property type="protein sequence ID" value="GIZ50087.1"/>
    <property type="molecule type" value="Genomic_DNA"/>
</dbReference>
<organism evidence="2 3">
    <name type="scientific">Noviherbaspirillum aridicola</name>
    <dbReference type="NCBI Taxonomy" id="2849687"/>
    <lineage>
        <taxon>Bacteria</taxon>
        <taxon>Pseudomonadati</taxon>
        <taxon>Pseudomonadota</taxon>
        <taxon>Betaproteobacteria</taxon>
        <taxon>Burkholderiales</taxon>
        <taxon>Oxalobacteraceae</taxon>
        <taxon>Noviherbaspirillum</taxon>
    </lineage>
</organism>
<comment type="caution">
    <text evidence="2">The sequence shown here is derived from an EMBL/GenBank/DDBJ whole genome shotgun (WGS) entry which is preliminary data.</text>
</comment>
<reference evidence="2 3" key="1">
    <citation type="journal article" date="2022" name="Int. J. Syst. Evol. Microbiol.">
        <title>Noviherbaspirillum aridicola sp. nov., isolated from an arid soil in Pakistan.</title>
        <authorList>
            <person name="Khan I.U."/>
            <person name="Saqib M."/>
            <person name="Amin A."/>
            <person name="Hussain F."/>
            <person name="Li L."/>
            <person name="Liu Y.H."/>
            <person name="Fang B.Z."/>
            <person name="Ahmed I."/>
            <person name="Li W.J."/>
        </authorList>
    </citation>
    <scope>NUCLEOTIDE SEQUENCE [LARGE SCALE GENOMIC DNA]</scope>
    <source>
        <strain evidence="2 3">NCCP-691</strain>
    </source>
</reference>
<dbReference type="InterPro" id="IPR029058">
    <property type="entry name" value="AB_hydrolase_fold"/>
</dbReference>
<dbReference type="RefSeq" id="WP_220806276.1">
    <property type="nucleotide sequence ID" value="NZ_BPMK01000001.1"/>
</dbReference>